<protein>
    <recommendedName>
        <fullName evidence="5">NADH-quinone oxidoreductase subunit H</fullName>
        <ecNumber evidence="5">7.1.1.-</ecNumber>
    </recommendedName>
    <alternativeName>
        <fullName evidence="5">NADH dehydrogenase I subunit H</fullName>
    </alternativeName>
    <alternativeName>
        <fullName evidence="5">NDH-1 subunit H</fullName>
    </alternativeName>
</protein>
<dbReference type="EC" id="7.1.1.-" evidence="5"/>
<comment type="subcellular location">
    <subcellularLocation>
        <location evidence="5 6">Cell membrane</location>
        <topology evidence="5 6">Multi-pass membrane protein</topology>
    </subcellularLocation>
    <subcellularLocation>
        <location evidence="1">Membrane</location>
        <topology evidence="1">Multi-pass membrane protein</topology>
    </subcellularLocation>
</comment>
<dbReference type="Pfam" id="PF00146">
    <property type="entry name" value="NADHdh"/>
    <property type="match status" value="1"/>
</dbReference>
<evidence type="ECO:0000256" key="6">
    <source>
        <dbReference type="RuleBase" id="RU000471"/>
    </source>
</evidence>
<dbReference type="GO" id="GO:0003954">
    <property type="term" value="F:NADH dehydrogenase activity"/>
    <property type="evidence" value="ECO:0007669"/>
    <property type="project" value="TreeGrafter"/>
</dbReference>
<dbReference type="GO" id="GO:0005886">
    <property type="term" value="C:plasma membrane"/>
    <property type="evidence" value="ECO:0007669"/>
    <property type="project" value="UniProtKB-SubCell"/>
</dbReference>
<evidence type="ECO:0000256" key="1">
    <source>
        <dbReference type="ARBA" id="ARBA00004141"/>
    </source>
</evidence>
<keyword evidence="5" id="KW-0874">Quinone</keyword>
<evidence type="ECO:0000313" key="7">
    <source>
        <dbReference type="EMBL" id="WEK53960.1"/>
    </source>
</evidence>
<evidence type="ECO:0000256" key="3">
    <source>
        <dbReference type="ARBA" id="ARBA00022989"/>
    </source>
</evidence>
<keyword evidence="4 5" id="KW-0472">Membrane</keyword>
<comment type="function">
    <text evidence="5">NDH-1 shuttles electrons from NADH, via FMN and iron-sulfur (Fe-S) centers, to quinones in the respiratory chain. The immediate electron acceptor for the enzyme in this species is believed to be ubiquinone. Couples the redox reaction to proton translocation (for every two electrons transferred, four hydrogen ions are translocated across the cytoplasmic membrane), and thus conserves the redox energy in a proton gradient. This subunit may bind ubiquinone.</text>
</comment>
<sequence length="338" mass="37854">MQRFWDEPLSWGTAGIFVAGAVVVLAVVILFVTYAIYFERKVIGWMQFRKGPNRVGPLGLLQSVADVAKLLFKEDTIPSKADRALFILAPALAFIPSYLVLAIIPYGFNLQFADLNVGFLYYIALSGITTIAVVIGGWASNNKYSLLGGMRSAAQMISYEVPLVLSVVGVVMLSGSLNLRDIVVYQEGYFWHWNFIPQIIAFAIFIISAISELNRTPFDLPEAESELVAGYHVEYSGFRFAFYMLTEYIYVYAIACLTTILFLGGWNSPVPQLDFIPGIIWFFLKFAFIVFSLFWIRASFPRIRVDQLMSFAWKVLLPLAILNIFLTALGIELFGSGG</sequence>
<comment type="catalytic activity">
    <reaction evidence="5">
        <text>a quinone + NADH + 5 H(+)(in) = a quinol + NAD(+) + 4 H(+)(out)</text>
        <dbReference type="Rhea" id="RHEA:57888"/>
        <dbReference type="ChEBI" id="CHEBI:15378"/>
        <dbReference type="ChEBI" id="CHEBI:24646"/>
        <dbReference type="ChEBI" id="CHEBI:57540"/>
        <dbReference type="ChEBI" id="CHEBI:57945"/>
        <dbReference type="ChEBI" id="CHEBI:132124"/>
    </reaction>
</comment>
<keyword evidence="5" id="KW-1003">Cell membrane</keyword>
<keyword evidence="7" id="KW-0560">Oxidoreductase</keyword>
<name>A0AA95F398_9BACL</name>
<feature type="transmembrane region" description="Helical" evidence="5">
    <location>
        <begin position="12"/>
        <end position="37"/>
    </location>
</feature>
<dbReference type="Proteomes" id="UP001178662">
    <property type="component" value="Chromosome"/>
</dbReference>
<organism evidence="7 8">
    <name type="scientific">Candidatus Cohnella colombiensis</name>
    <dbReference type="NCBI Taxonomy" id="3121368"/>
    <lineage>
        <taxon>Bacteria</taxon>
        <taxon>Bacillati</taxon>
        <taxon>Bacillota</taxon>
        <taxon>Bacilli</taxon>
        <taxon>Bacillales</taxon>
        <taxon>Paenibacillaceae</taxon>
        <taxon>Cohnella</taxon>
    </lineage>
</organism>
<dbReference type="GO" id="GO:0048038">
    <property type="term" value="F:quinone binding"/>
    <property type="evidence" value="ECO:0007669"/>
    <property type="project" value="UniProtKB-KW"/>
</dbReference>
<accession>A0AA95F398</accession>
<dbReference type="NCBIfam" id="NF004741">
    <property type="entry name" value="PRK06076.1-2"/>
    <property type="match status" value="1"/>
</dbReference>
<feature type="transmembrane region" description="Helical" evidence="5">
    <location>
        <begin position="85"/>
        <end position="107"/>
    </location>
</feature>
<feature type="transmembrane region" description="Helical" evidence="5">
    <location>
        <begin position="248"/>
        <end position="266"/>
    </location>
</feature>
<dbReference type="InterPro" id="IPR001694">
    <property type="entry name" value="NADH_UbQ_OxRdtase_su1/FPO"/>
</dbReference>
<keyword evidence="5 6" id="KW-0520">NAD</keyword>
<evidence type="ECO:0000313" key="8">
    <source>
        <dbReference type="Proteomes" id="UP001178662"/>
    </source>
</evidence>
<feature type="transmembrane region" description="Helical" evidence="5">
    <location>
        <begin position="161"/>
        <end position="179"/>
    </location>
</feature>
<feature type="transmembrane region" description="Helical" evidence="5">
    <location>
        <begin position="278"/>
        <end position="296"/>
    </location>
</feature>
<dbReference type="PANTHER" id="PTHR11432">
    <property type="entry name" value="NADH DEHYDROGENASE SUBUNIT 1"/>
    <property type="match status" value="1"/>
</dbReference>
<keyword evidence="3 5" id="KW-1133">Transmembrane helix</keyword>
<keyword evidence="2 5" id="KW-0812">Transmembrane</keyword>
<dbReference type="EMBL" id="CP119317">
    <property type="protein sequence ID" value="WEK53960.1"/>
    <property type="molecule type" value="Genomic_DNA"/>
</dbReference>
<dbReference type="PANTHER" id="PTHR11432:SF3">
    <property type="entry name" value="NADH-UBIQUINONE OXIDOREDUCTASE CHAIN 1"/>
    <property type="match status" value="1"/>
</dbReference>
<feature type="transmembrane region" description="Helical" evidence="5">
    <location>
        <begin position="191"/>
        <end position="210"/>
    </location>
</feature>
<feature type="transmembrane region" description="Helical" evidence="5">
    <location>
        <begin position="308"/>
        <end position="331"/>
    </location>
</feature>
<evidence type="ECO:0000256" key="4">
    <source>
        <dbReference type="ARBA" id="ARBA00023136"/>
    </source>
</evidence>
<feature type="transmembrane region" description="Helical" evidence="5">
    <location>
        <begin position="119"/>
        <end position="140"/>
    </location>
</feature>
<proteinExistence type="inferred from homology"/>
<keyword evidence="8" id="KW-1185">Reference proteome</keyword>
<keyword evidence="5" id="KW-0830">Ubiquinone</keyword>
<gene>
    <name evidence="5 7" type="primary">nuoH</name>
    <name evidence="7" type="ORF">P0Y55_15545</name>
</gene>
<evidence type="ECO:0000256" key="5">
    <source>
        <dbReference type="HAMAP-Rule" id="MF_01350"/>
    </source>
</evidence>
<reference evidence="7" key="1">
    <citation type="submission" date="2023-03" db="EMBL/GenBank/DDBJ databases">
        <title>Andean soil-derived lignocellulolytic bacterial consortium as a source of novel taxa and putative plastic-active enzymes.</title>
        <authorList>
            <person name="Diaz-Garcia L."/>
            <person name="Chuvochina M."/>
            <person name="Feuerriegel G."/>
            <person name="Bunk B."/>
            <person name="Sproer C."/>
            <person name="Streit W.R."/>
            <person name="Rodriguez L.M."/>
            <person name="Overmann J."/>
            <person name="Jimenez D.J."/>
        </authorList>
    </citation>
    <scope>NUCLEOTIDE SEQUENCE</scope>
    <source>
        <strain evidence="7">MAG 2441</strain>
    </source>
</reference>
<dbReference type="AlphaFoldDB" id="A0AA95F398"/>
<dbReference type="PROSITE" id="PS00668">
    <property type="entry name" value="COMPLEX1_ND1_2"/>
    <property type="match status" value="1"/>
</dbReference>
<evidence type="ECO:0000256" key="2">
    <source>
        <dbReference type="ARBA" id="ARBA00022692"/>
    </source>
</evidence>
<dbReference type="InterPro" id="IPR018086">
    <property type="entry name" value="NADH_UbQ_OxRdtase_su1_CS"/>
</dbReference>
<comment type="subunit">
    <text evidence="5">NDH-1 is composed of 14 different subunits. Subunits NuoA, H, J, K, L, M, N constitute the membrane sector of the complex.</text>
</comment>
<comment type="similarity">
    <text evidence="5 6">Belongs to the complex I subunit 1 family.</text>
</comment>
<dbReference type="GO" id="GO:0009060">
    <property type="term" value="P:aerobic respiration"/>
    <property type="evidence" value="ECO:0007669"/>
    <property type="project" value="TreeGrafter"/>
</dbReference>
<dbReference type="HAMAP" id="MF_01350">
    <property type="entry name" value="NDH1_NuoH"/>
    <property type="match status" value="1"/>
</dbReference>
<dbReference type="GO" id="GO:0016655">
    <property type="term" value="F:oxidoreductase activity, acting on NAD(P)H, quinone or similar compound as acceptor"/>
    <property type="evidence" value="ECO:0007669"/>
    <property type="project" value="UniProtKB-UniRule"/>
</dbReference>
<keyword evidence="5" id="KW-1278">Translocase</keyword>